<dbReference type="EMBL" id="KZ679009">
    <property type="protein sequence ID" value="PSS22591.1"/>
    <property type="molecule type" value="Genomic_DNA"/>
</dbReference>
<proteinExistence type="predicted"/>
<gene>
    <name evidence="1" type="ORF">M430DRAFT_227567</name>
</gene>
<dbReference type="STRING" id="857342.A0A2T3B770"/>
<dbReference type="InParanoid" id="A0A2T3B770"/>
<evidence type="ECO:0000313" key="1">
    <source>
        <dbReference type="EMBL" id="PSS22591.1"/>
    </source>
</evidence>
<protein>
    <submittedName>
        <fullName evidence="1">Uncharacterized protein</fullName>
    </submittedName>
</protein>
<dbReference type="GeneID" id="36572845"/>
<reference evidence="1 2" key="1">
    <citation type="journal article" date="2018" name="New Phytol.">
        <title>Comparative genomics and transcriptomics depict ericoid mycorrhizal fungi as versatile saprotrophs and plant mutualists.</title>
        <authorList>
            <person name="Martino E."/>
            <person name="Morin E."/>
            <person name="Grelet G.A."/>
            <person name="Kuo A."/>
            <person name="Kohler A."/>
            <person name="Daghino S."/>
            <person name="Barry K.W."/>
            <person name="Cichocki N."/>
            <person name="Clum A."/>
            <person name="Dockter R.B."/>
            <person name="Hainaut M."/>
            <person name="Kuo R.C."/>
            <person name="LaButti K."/>
            <person name="Lindahl B.D."/>
            <person name="Lindquist E.A."/>
            <person name="Lipzen A."/>
            <person name="Khouja H.R."/>
            <person name="Magnuson J."/>
            <person name="Murat C."/>
            <person name="Ohm R.A."/>
            <person name="Singer S.W."/>
            <person name="Spatafora J.W."/>
            <person name="Wang M."/>
            <person name="Veneault-Fourrey C."/>
            <person name="Henrissat B."/>
            <person name="Grigoriev I.V."/>
            <person name="Martin F.M."/>
            <person name="Perotto S."/>
        </authorList>
    </citation>
    <scope>NUCLEOTIDE SEQUENCE [LARGE SCALE GENOMIC DNA]</scope>
    <source>
        <strain evidence="1 2">ATCC 22711</strain>
    </source>
</reference>
<keyword evidence="2" id="KW-1185">Reference proteome</keyword>
<sequence length="146" mass="16230">MRPMKEPATAAWGLHISDTDAEKLKAGFQPLDQDDKWHIYVSTTEPATSVHIARSAFGVETYVVHIAEKTGDEGSSAEIASITWETNKGGIRISGEQAKKEVVNLTRSILECDYETLPYYDPVDVWNYPKAVLSNNINGNHANEEH</sequence>
<dbReference type="Proteomes" id="UP000241818">
    <property type="component" value="Unassembled WGS sequence"/>
</dbReference>
<accession>A0A2T3B770</accession>
<evidence type="ECO:0000313" key="2">
    <source>
        <dbReference type="Proteomes" id="UP000241818"/>
    </source>
</evidence>
<name>A0A2T3B770_AMORE</name>
<dbReference type="OrthoDB" id="4521980at2759"/>
<dbReference type="AlphaFoldDB" id="A0A2T3B770"/>
<dbReference type="RefSeq" id="XP_024722746.1">
    <property type="nucleotide sequence ID" value="XM_024864764.1"/>
</dbReference>
<organism evidence="1 2">
    <name type="scientific">Amorphotheca resinae ATCC 22711</name>
    <dbReference type="NCBI Taxonomy" id="857342"/>
    <lineage>
        <taxon>Eukaryota</taxon>
        <taxon>Fungi</taxon>
        <taxon>Dikarya</taxon>
        <taxon>Ascomycota</taxon>
        <taxon>Pezizomycotina</taxon>
        <taxon>Leotiomycetes</taxon>
        <taxon>Helotiales</taxon>
        <taxon>Amorphothecaceae</taxon>
        <taxon>Amorphotheca</taxon>
    </lineage>
</organism>